<organism evidence="2 3">
    <name type="scientific">Triparma strigata</name>
    <dbReference type="NCBI Taxonomy" id="1606541"/>
    <lineage>
        <taxon>Eukaryota</taxon>
        <taxon>Sar</taxon>
        <taxon>Stramenopiles</taxon>
        <taxon>Ochrophyta</taxon>
        <taxon>Bolidophyceae</taxon>
        <taxon>Parmales</taxon>
        <taxon>Triparmaceae</taxon>
        <taxon>Triparma</taxon>
    </lineage>
</organism>
<comment type="caution">
    <text evidence="2">The sequence shown here is derived from an EMBL/GenBank/DDBJ whole genome shotgun (WGS) entry which is preliminary data.</text>
</comment>
<keyword evidence="1" id="KW-0175">Coiled coil</keyword>
<dbReference type="AlphaFoldDB" id="A0A9W7EG63"/>
<sequence>MTDFIASEDFMRLFLPYLFGVTFSAMRHLNHDWRRIHDEYVKRSVQEGIMILHDGKDVEGMEEISNIDIDIDTFAAWQDDDNFHERKMKVQHVRSIIFTCNLKTIGKFSCSLAERLVIVEIPEGVESIGQSAFAGCRSLSSISFPTTLTSIGKLAFSGCDSLISIDLSRTCLNSIHDFAFSNCENLEECLLPESVRKLLFGNFCVGDGIFSATCVIPDYISYSAGLEPEVCNHGILVDLLDRQKEKRRKKRVINELSTSFKEQMNALDSIKSNLVSFDEKYEQLQSDNKSLKTDNESLKAEIAKLQASLASLSPSL</sequence>
<reference evidence="3" key="1">
    <citation type="journal article" date="2023" name="Commun. Biol.">
        <title>Genome analysis of Parmales, the sister group of diatoms, reveals the evolutionary specialization of diatoms from phago-mixotrophs to photoautotrophs.</title>
        <authorList>
            <person name="Ban H."/>
            <person name="Sato S."/>
            <person name="Yoshikawa S."/>
            <person name="Yamada K."/>
            <person name="Nakamura Y."/>
            <person name="Ichinomiya M."/>
            <person name="Sato N."/>
            <person name="Blanc-Mathieu R."/>
            <person name="Endo H."/>
            <person name="Kuwata A."/>
            <person name="Ogata H."/>
        </authorList>
    </citation>
    <scope>NUCLEOTIDE SEQUENCE [LARGE SCALE GENOMIC DNA]</scope>
    <source>
        <strain evidence="3">NIES 3701</strain>
    </source>
</reference>
<dbReference type="Gene3D" id="1.20.5.400">
    <property type="match status" value="1"/>
</dbReference>
<dbReference type="Pfam" id="PF13306">
    <property type="entry name" value="LRR_5"/>
    <property type="match status" value="1"/>
</dbReference>
<protein>
    <submittedName>
        <fullName evidence="2">Uncharacterized protein</fullName>
    </submittedName>
</protein>
<evidence type="ECO:0000256" key="1">
    <source>
        <dbReference type="SAM" id="Coils"/>
    </source>
</evidence>
<dbReference type="InterPro" id="IPR053139">
    <property type="entry name" value="Surface_bspA-like"/>
</dbReference>
<dbReference type="Proteomes" id="UP001165085">
    <property type="component" value="Unassembled WGS sequence"/>
</dbReference>
<dbReference type="PANTHER" id="PTHR45661:SF3">
    <property type="entry name" value="IG-LIKE DOMAIN-CONTAINING PROTEIN"/>
    <property type="match status" value="1"/>
</dbReference>
<evidence type="ECO:0000313" key="3">
    <source>
        <dbReference type="Proteomes" id="UP001165085"/>
    </source>
</evidence>
<feature type="coiled-coil region" evidence="1">
    <location>
        <begin position="267"/>
        <end position="308"/>
    </location>
</feature>
<evidence type="ECO:0000313" key="2">
    <source>
        <dbReference type="EMBL" id="GMH77597.1"/>
    </source>
</evidence>
<accession>A0A9W7EG63</accession>
<proteinExistence type="predicted"/>
<name>A0A9W7EG63_9STRA</name>
<dbReference type="OrthoDB" id="415426at2759"/>
<dbReference type="SUPFAM" id="SSF52058">
    <property type="entry name" value="L domain-like"/>
    <property type="match status" value="1"/>
</dbReference>
<dbReference type="Gene3D" id="3.80.10.10">
    <property type="entry name" value="Ribonuclease Inhibitor"/>
    <property type="match status" value="1"/>
</dbReference>
<keyword evidence="3" id="KW-1185">Reference proteome</keyword>
<dbReference type="InterPro" id="IPR026906">
    <property type="entry name" value="LRR_5"/>
</dbReference>
<gene>
    <name evidence="2" type="ORF">TrST_g5720</name>
</gene>
<dbReference type="PANTHER" id="PTHR45661">
    <property type="entry name" value="SURFACE ANTIGEN"/>
    <property type="match status" value="1"/>
</dbReference>
<dbReference type="EMBL" id="BRXY01000209">
    <property type="protein sequence ID" value="GMH77597.1"/>
    <property type="molecule type" value="Genomic_DNA"/>
</dbReference>
<dbReference type="InterPro" id="IPR032675">
    <property type="entry name" value="LRR_dom_sf"/>
</dbReference>